<accession>A0A811KEN6</accession>
<evidence type="ECO:0000313" key="2">
    <source>
        <dbReference type="EMBL" id="CAD5213957.1"/>
    </source>
</evidence>
<name>A0A811KEN6_9BILA</name>
<dbReference type="EMBL" id="CAJFCW020000003">
    <property type="protein sequence ID" value="CAG9101828.1"/>
    <property type="molecule type" value="Genomic_DNA"/>
</dbReference>
<organism evidence="2 3">
    <name type="scientific">Bursaphelenchus okinawaensis</name>
    <dbReference type="NCBI Taxonomy" id="465554"/>
    <lineage>
        <taxon>Eukaryota</taxon>
        <taxon>Metazoa</taxon>
        <taxon>Ecdysozoa</taxon>
        <taxon>Nematoda</taxon>
        <taxon>Chromadorea</taxon>
        <taxon>Rhabditida</taxon>
        <taxon>Tylenchina</taxon>
        <taxon>Tylenchomorpha</taxon>
        <taxon>Aphelenchoidea</taxon>
        <taxon>Aphelenchoididae</taxon>
        <taxon>Bursaphelenchus</taxon>
    </lineage>
</organism>
<feature type="compositionally biased region" description="Polar residues" evidence="1">
    <location>
        <begin position="40"/>
        <end position="65"/>
    </location>
</feature>
<keyword evidence="3" id="KW-1185">Reference proteome</keyword>
<proteinExistence type="predicted"/>
<evidence type="ECO:0000256" key="1">
    <source>
        <dbReference type="SAM" id="MobiDB-lite"/>
    </source>
</evidence>
<sequence length="139" mass="15155">MLCTNLLKPTSSLSQASSSINLQAGDHSLPHPQFRCQPQPGLQSQGRSEPQCRNCSTNNSRDVATNLSVKQTDPTTIEDVIDTQPGSKSHENLPSYIRAGPSWRNIEAIDLDDAATSLTRTTTSSNNAIQYSLTLKWAK</sequence>
<dbReference type="Proteomes" id="UP000614601">
    <property type="component" value="Unassembled WGS sequence"/>
</dbReference>
<gene>
    <name evidence="2" type="ORF">BOKJ2_LOCUS5352</name>
</gene>
<dbReference type="EMBL" id="CAJFDH010000003">
    <property type="protein sequence ID" value="CAD5213957.1"/>
    <property type="molecule type" value="Genomic_DNA"/>
</dbReference>
<dbReference type="AlphaFoldDB" id="A0A811KEN6"/>
<protein>
    <submittedName>
        <fullName evidence="2">Uncharacterized protein</fullName>
    </submittedName>
</protein>
<reference evidence="2" key="1">
    <citation type="submission" date="2020-09" db="EMBL/GenBank/DDBJ databases">
        <authorList>
            <person name="Kikuchi T."/>
        </authorList>
    </citation>
    <scope>NUCLEOTIDE SEQUENCE</scope>
    <source>
        <strain evidence="2">SH1</strain>
    </source>
</reference>
<dbReference type="Proteomes" id="UP000783686">
    <property type="component" value="Unassembled WGS sequence"/>
</dbReference>
<comment type="caution">
    <text evidence="2">The sequence shown here is derived from an EMBL/GenBank/DDBJ whole genome shotgun (WGS) entry which is preliminary data.</text>
</comment>
<feature type="region of interest" description="Disordered" evidence="1">
    <location>
        <begin position="22"/>
        <end position="65"/>
    </location>
</feature>
<evidence type="ECO:0000313" key="3">
    <source>
        <dbReference type="Proteomes" id="UP000614601"/>
    </source>
</evidence>